<gene>
    <name evidence="7" type="ORF">SAMN06296052_103211</name>
</gene>
<protein>
    <submittedName>
        <fullName evidence="7">Sterol desaturase/sphingolipid hydroxylase, fatty acid hydroxylase superfamily</fullName>
    </submittedName>
</protein>
<dbReference type="Pfam" id="PF04116">
    <property type="entry name" value="FA_hydroxylase"/>
    <property type="match status" value="1"/>
</dbReference>
<keyword evidence="8" id="KW-1185">Reference proteome</keyword>
<dbReference type="GO" id="GO:0016491">
    <property type="term" value="F:oxidoreductase activity"/>
    <property type="evidence" value="ECO:0007669"/>
    <property type="project" value="InterPro"/>
</dbReference>
<proteinExistence type="predicted"/>
<evidence type="ECO:0000256" key="2">
    <source>
        <dbReference type="ARBA" id="ARBA00022692"/>
    </source>
</evidence>
<feature type="transmembrane region" description="Helical" evidence="5">
    <location>
        <begin position="76"/>
        <end position="95"/>
    </location>
</feature>
<dbReference type="GO" id="GO:0016020">
    <property type="term" value="C:membrane"/>
    <property type="evidence" value="ECO:0007669"/>
    <property type="project" value="UniProtKB-SubCell"/>
</dbReference>
<keyword evidence="3 5" id="KW-1133">Transmembrane helix</keyword>
<keyword evidence="4 5" id="KW-0472">Membrane</keyword>
<name>A0A239CSM7_9BACT</name>
<evidence type="ECO:0000256" key="3">
    <source>
        <dbReference type="ARBA" id="ARBA00022989"/>
    </source>
</evidence>
<dbReference type="GO" id="GO:0005506">
    <property type="term" value="F:iron ion binding"/>
    <property type="evidence" value="ECO:0007669"/>
    <property type="project" value="InterPro"/>
</dbReference>
<dbReference type="OrthoDB" id="9770329at2"/>
<sequence length="315" mass="36404">MLAYPEQKFSFSSRGRNLWIVLLVAKAMKMMFPKFDKVGMPLLGLVATTLFVLEAKRQLRKRSRPKKERLLENGSVAAVALPALRLLLLPTMYAAAKWSEKHQVGLLRRMGLPRWTKHVVGFLLLDYSNYLWHVLLHRSTLLWRFHNVHHIDLDLDLSTAWRFHVGENLASVPYRSAAVALIGVPAPLLLAYEVLFEGCTAFHHSNLRLPYKLERRLCQLMVTPRMHGIHHSIVEKETNSNFSVIFSWWDRLHRTIRLNVPQEAVTIGVPSYRDPAEQTIKHLFLLPFEQLRPWQLPDGTVPEREEGPNKALLLP</sequence>
<evidence type="ECO:0000313" key="8">
    <source>
        <dbReference type="Proteomes" id="UP000198432"/>
    </source>
</evidence>
<dbReference type="InterPro" id="IPR050307">
    <property type="entry name" value="Sterol_Desaturase_Related"/>
</dbReference>
<keyword evidence="2 5" id="KW-0812">Transmembrane</keyword>
<evidence type="ECO:0000256" key="4">
    <source>
        <dbReference type="ARBA" id="ARBA00023136"/>
    </source>
</evidence>
<evidence type="ECO:0000313" key="7">
    <source>
        <dbReference type="EMBL" id="SNS22768.1"/>
    </source>
</evidence>
<dbReference type="Proteomes" id="UP000198432">
    <property type="component" value="Unassembled WGS sequence"/>
</dbReference>
<comment type="subcellular location">
    <subcellularLocation>
        <location evidence="1">Membrane</location>
    </subcellularLocation>
</comment>
<dbReference type="AlphaFoldDB" id="A0A239CSM7"/>
<feature type="domain" description="Fatty acid hydroxylase" evidence="6">
    <location>
        <begin position="119"/>
        <end position="255"/>
    </location>
</feature>
<evidence type="ECO:0000256" key="1">
    <source>
        <dbReference type="ARBA" id="ARBA00004370"/>
    </source>
</evidence>
<evidence type="ECO:0000256" key="5">
    <source>
        <dbReference type="SAM" id="Phobius"/>
    </source>
</evidence>
<dbReference type="EMBL" id="FZOQ01000003">
    <property type="protein sequence ID" value="SNS22768.1"/>
    <property type="molecule type" value="Genomic_DNA"/>
</dbReference>
<accession>A0A239CSM7</accession>
<feature type="transmembrane region" description="Helical" evidence="5">
    <location>
        <begin position="38"/>
        <end position="55"/>
    </location>
</feature>
<dbReference type="PANTHER" id="PTHR11863">
    <property type="entry name" value="STEROL DESATURASE"/>
    <property type="match status" value="1"/>
</dbReference>
<reference evidence="8" key="1">
    <citation type="submission" date="2017-06" db="EMBL/GenBank/DDBJ databases">
        <authorList>
            <person name="Varghese N."/>
            <person name="Submissions S."/>
        </authorList>
    </citation>
    <scope>NUCLEOTIDE SEQUENCE [LARGE SCALE GENOMIC DNA]</scope>
    <source>
        <strain evidence="8">NKM1</strain>
    </source>
</reference>
<organism evidence="7 8">
    <name type="scientific">Pontibacter ummariensis</name>
    <dbReference type="NCBI Taxonomy" id="1610492"/>
    <lineage>
        <taxon>Bacteria</taxon>
        <taxon>Pseudomonadati</taxon>
        <taxon>Bacteroidota</taxon>
        <taxon>Cytophagia</taxon>
        <taxon>Cytophagales</taxon>
        <taxon>Hymenobacteraceae</taxon>
        <taxon>Pontibacter</taxon>
    </lineage>
</organism>
<dbReference type="GO" id="GO:0008610">
    <property type="term" value="P:lipid biosynthetic process"/>
    <property type="evidence" value="ECO:0007669"/>
    <property type="project" value="InterPro"/>
</dbReference>
<evidence type="ECO:0000259" key="6">
    <source>
        <dbReference type="Pfam" id="PF04116"/>
    </source>
</evidence>
<dbReference type="InterPro" id="IPR006694">
    <property type="entry name" value="Fatty_acid_hydroxylase"/>
</dbReference>